<dbReference type="SUPFAM" id="SSF81324">
    <property type="entry name" value="Voltage-gated potassium channels"/>
    <property type="match status" value="1"/>
</dbReference>
<keyword evidence="4 6" id="KW-0472">Membrane</keyword>
<proteinExistence type="predicted"/>
<feature type="compositionally biased region" description="Basic and acidic residues" evidence="5">
    <location>
        <begin position="557"/>
        <end position="568"/>
    </location>
</feature>
<comment type="subcellular location">
    <subcellularLocation>
        <location evidence="1">Membrane</location>
        <topology evidence="1">Multi-pass membrane protein</topology>
    </subcellularLocation>
</comment>
<feature type="compositionally biased region" description="Polar residues" evidence="5">
    <location>
        <begin position="13"/>
        <end position="34"/>
    </location>
</feature>
<sequence length="777" mass="86533">MGSNNPHDRPSGFTATVETTPDPTETQTRRNVSGSLPHVYDHGTISRSVEIKLKSGDDGGGGKHATSASQSAYSGSNMALQLHGGVHRGRTTGVMKRTASGVDAAAGLVVGPTTSIEFSNHPMRYADTSSTGLDRGNSNNHSGLKYCSTTLADVSKYRKEFMMITKQYNTKEITAFGSKLYKRLLMGVVVVYSFLLGLSTMLDWNNLSGSWISAMFAVRFAFLLIFAFDVFLQTIKTKWSDLMRKFEFFLDCTMLLGELISTVYLASVMWSSCTFGAKPSTECVAMLKLLRLWSCLPLLRLYKVCMRCTQLWRLSKGILLSIRSLVWTAIFVLMVIYGCAIFTTWVFTEVEDEEMDDYWGTLLRSMYTLFTITTLEGWNEVSNDTAKHYPNSKIFFVLFVCFATLTVMNVVTGVILNTFLTTNEKLSDETFCKGRCDRLNEVNEILSSALKNPRDGDFNGNKTLDTHSPGDRPKDLSDQPTGSYSDGRNDRYMSRVAHAMYSMASRVRNVMWRVFAALRFTDNVSAEVDPQDVECGPFRGHNNPRGGNSVTFSECEVQDKPRTRDRHSYQGNSEQAAGRRNSQLRNPIDHTEFNRILRPRRSYTMTTHAEHQRWMQSPILHDLMDAADSGITIYAPLRNSHSSEGAPAGGAGRTGRVPAIPYEQLPTDAAIIDMTNRDPYTTLTDASIKQALQMAEVPLYQAYEVLNLYYTNGLLCVTVAEFTAACDRVIGNAGGKDLLSFELALARRLSVLEAHIAQMDAKLNAVLDHLTSGRAQT</sequence>
<feature type="region of interest" description="Disordered" evidence="5">
    <location>
        <begin position="450"/>
        <end position="489"/>
    </location>
</feature>
<evidence type="ECO:0000313" key="8">
    <source>
        <dbReference type="EMBL" id="GIX60734.1"/>
    </source>
</evidence>
<feature type="transmembrane region" description="Helical" evidence="6">
    <location>
        <begin position="184"/>
        <end position="202"/>
    </location>
</feature>
<feature type="compositionally biased region" description="Basic and acidic residues" evidence="5">
    <location>
        <begin position="1"/>
        <end position="10"/>
    </location>
</feature>
<keyword evidence="2 6" id="KW-0812">Transmembrane</keyword>
<dbReference type="Pfam" id="PF00520">
    <property type="entry name" value="Ion_trans"/>
    <property type="match status" value="1"/>
</dbReference>
<gene>
    <name evidence="8" type="ORF">BcabD6B2_01690</name>
</gene>
<dbReference type="Gene3D" id="1.10.287.70">
    <property type="match status" value="1"/>
</dbReference>
<dbReference type="InterPro" id="IPR043203">
    <property type="entry name" value="VGCC_Ca_Na"/>
</dbReference>
<feature type="compositionally biased region" description="Basic and acidic residues" evidence="5">
    <location>
        <begin position="464"/>
        <end position="477"/>
    </location>
</feature>
<feature type="region of interest" description="Disordered" evidence="5">
    <location>
        <begin position="537"/>
        <end position="586"/>
    </location>
</feature>
<evidence type="ECO:0000256" key="4">
    <source>
        <dbReference type="ARBA" id="ARBA00023136"/>
    </source>
</evidence>
<feature type="transmembrane region" description="Helical" evidence="6">
    <location>
        <begin position="248"/>
        <end position="272"/>
    </location>
</feature>
<feature type="compositionally biased region" description="Basic and acidic residues" evidence="5">
    <location>
        <begin position="52"/>
        <end position="61"/>
    </location>
</feature>
<keyword evidence="3 6" id="KW-1133">Transmembrane helix</keyword>
<evidence type="ECO:0000259" key="7">
    <source>
        <dbReference type="Pfam" id="PF00520"/>
    </source>
</evidence>
<feature type="domain" description="Ion transport" evidence="7">
    <location>
        <begin position="181"/>
        <end position="425"/>
    </location>
</feature>
<dbReference type="AlphaFoldDB" id="A0AAV4LPF8"/>
<feature type="transmembrane region" description="Helical" evidence="6">
    <location>
        <begin position="208"/>
        <end position="228"/>
    </location>
</feature>
<comment type="caution">
    <text evidence="8">The sequence shown here is derived from an EMBL/GenBank/DDBJ whole genome shotgun (WGS) entry which is preliminary data.</text>
</comment>
<evidence type="ECO:0000256" key="3">
    <source>
        <dbReference type="ARBA" id="ARBA00022989"/>
    </source>
</evidence>
<keyword evidence="9" id="KW-1185">Reference proteome</keyword>
<reference evidence="8 9" key="1">
    <citation type="submission" date="2021-06" db="EMBL/GenBank/DDBJ databases">
        <title>Genome sequence of Babesia caballi.</title>
        <authorList>
            <person name="Yamagishi J."/>
            <person name="Kidaka T."/>
            <person name="Ochi A."/>
        </authorList>
    </citation>
    <scope>NUCLEOTIDE SEQUENCE [LARGE SCALE GENOMIC DNA]</scope>
    <source>
        <strain evidence="8">USDA-D6B2</strain>
    </source>
</reference>
<dbReference type="GeneID" id="94192217"/>
<feature type="region of interest" description="Disordered" evidence="5">
    <location>
        <begin position="1"/>
        <end position="40"/>
    </location>
</feature>
<dbReference type="PANTHER" id="PTHR10037:SF62">
    <property type="entry name" value="SODIUM CHANNEL PROTEIN 60E"/>
    <property type="match status" value="1"/>
</dbReference>
<dbReference type="PANTHER" id="PTHR10037">
    <property type="entry name" value="VOLTAGE-GATED CATION CHANNEL CALCIUM AND SODIUM"/>
    <property type="match status" value="1"/>
</dbReference>
<dbReference type="Proteomes" id="UP001497744">
    <property type="component" value="Unassembled WGS sequence"/>
</dbReference>
<feature type="transmembrane region" description="Helical" evidence="6">
    <location>
        <begin position="324"/>
        <end position="346"/>
    </location>
</feature>
<evidence type="ECO:0000256" key="1">
    <source>
        <dbReference type="ARBA" id="ARBA00004141"/>
    </source>
</evidence>
<dbReference type="InterPro" id="IPR005821">
    <property type="entry name" value="Ion_trans_dom"/>
</dbReference>
<dbReference type="GO" id="GO:0001518">
    <property type="term" value="C:voltage-gated sodium channel complex"/>
    <property type="evidence" value="ECO:0007669"/>
    <property type="project" value="TreeGrafter"/>
</dbReference>
<feature type="region of interest" description="Disordered" evidence="5">
    <location>
        <begin position="52"/>
        <end position="72"/>
    </location>
</feature>
<organism evidence="8 9">
    <name type="scientific">Babesia caballi</name>
    <dbReference type="NCBI Taxonomy" id="5871"/>
    <lineage>
        <taxon>Eukaryota</taxon>
        <taxon>Sar</taxon>
        <taxon>Alveolata</taxon>
        <taxon>Apicomplexa</taxon>
        <taxon>Aconoidasida</taxon>
        <taxon>Piroplasmida</taxon>
        <taxon>Babesiidae</taxon>
        <taxon>Babesia</taxon>
    </lineage>
</organism>
<feature type="compositionally biased region" description="Polar residues" evidence="5">
    <location>
        <begin position="569"/>
        <end position="585"/>
    </location>
</feature>
<evidence type="ECO:0000256" key="5">
    <source>
        <dbReference type="SAM" id="MobiDB-lite"/>
    </source>
</evidence>
<dbReference type="GO" id="GO:0005248">
    <property type="term" value="F:voltage-gated sodium channel activity"/>
    <property type="evidence" value="ECO:0007669"/>
    <property type="project" value="TreeGrafter"/>
</dbReference>
<dbReference type="EMBL" id="BPLF01000001">
    <property type="protein sequence ID" value="GIX60734.1"/>
    <property type="molecule type" value="Genomic_DNA"/>
</dbReference>
<name>A0AAV4LPF8_BABCB</name>
<accession>A0AAV4LPF8</accession>
<protein>
    <submittedName>
        <fullName evidence="8">Transporter, cation channel family protein</fullName>
    </submittedName>
</protein>
<evidence type="ECO:0000256" key="2">
    <source>
        <dbReference type="ARBA" id="ARBA00022692"/>
    </source>
</evidence>
<dbReference type="RefSeq" id="XP_067712805.1">
    <property type="nucleotide sequence ID" value="XM_067856704.1"/>
</dbReference>
<evidence type="ECO:0000313" key="9">
    <source>
        <dbReference type="Proteomes" id="UP001497744"/>
    </source>
</evidence>
<evidence type="ECO:0000256" key="6">
    <source>
        <dbReference type="SAM" id="Phobius"/>
    </source>
</evidence>
<feature type="transmembrane region" description="Helical" evidence="6">
    <location>
        <begin position="395"/>
        <end position="420"/>
    </location>
</feature>